<feature type="compositionally biased region" description="Low complexity" evidence="1">
    <location>
        <begin position="274"/>
        <end position="285"/>
    </location>
</feature>
<evidence type="ECO:0000313" key="2">
    <source>
        <dbReference type="EMBL" id="CAE0788029.1"/>
    </source>
</evidence>
<feature type="region of interest" description="Disordered" evidence="1">
    <location>
        <begin position="175"/>
        <end position="210"/>
    </location>
</feature>
<dbReference type="AlphaFoldDB" id="A0A7S4FDC6"/>
<feature type="region of interest" description="Disordered" evidence="1">
    <location>
        <begin position="244"/>
        <end position="323"/>
    </location>
</feature>
<protein>
    <submittedName>
        <fullName evidence="2">Uncharacterized protein</fullName>
    </submittedName>
</protein>
<reference evidence="2" key="1">
    <citation type="submission" date="2021-01" db="EMBL/GenBank/DDBJ databases">
        <authorList>
            <person name="Corre E."/>
            <person name="Pelletier E."/>
            <person name="Niang G."/>
            <person name="Scheremetjew M."/>
            <person name="Finn R."/>
            <person name="Kale V."/>
            <person name="Holt S."/>
            <person name="Cochrane G."/>
            <person name="Meng A."/>
            <person name="Brown T."/>
            <person name="Cohen L."/>
        </authorList>
    </citation>
    <scope>NUCLEOTIDE SEQUENCE</scope>
    <source>
        <strain evidence="2">CCMP645</strain>
    </source>
</reference>
<organism evidence="2">
    <name type="scientific">Chrysotila carterae</name>
    <name type="common">Marine alga</name>
    <name type="synonym">Syracosphaera carterae</name>
    <dbReference type="NCBI Taxonomy" id="13221"/>
    <lineage>
        <taxon>Eukaryota</taxon>
        <taxon>Haptista</taxon>
        <taxon>Haptophyta</taxon>
        <taxon>Prymnesiophyceae</taxon>
        <taxon>Isochrysidales</taxon>
        <taxon>Isochrysidaceae</taxon>
        <taxon>Chrysotila</taxon>
    </lineage>
</organism>
<name>A0A7S4FDC6_CHRCT</name>
<feature type="compositionally biased region" description="Low complexity" evidence="1">
    <location>
        <begin position="299"/>
        <end position="313"/>
    </location>
</feature>
<proteinExistence type="predicted"/>
<accession>A0A7S4FDC6</accession>
<dbReference type="EMBL" id="HBIZ01066432">
    <property type="protein sequence ID" value="CAE0788029.1"/>
    <property type="molecule type" value="Transcribed_RNA"/>
</dbReference>
<evidence type="ECO:0000256" key="1">
    <source>
        <dbReference type="SAM" id="MobiDB-lite"/>
    </source>
</evidence>
<feature type="region of interest" description="Disordered" evidence="1">
    <location>
        <begin position="1"/>
        <end position="47"/>
    </location>
</feature>
<sequence>METMQGLPHEQPEGERAVEMGPCGSAATDFRASPRSPFGNRSPAASVRSGYSVHLTNASSPTVSSKLSPFRSRSYCEGVRALGTHSPFSRLSKLSVEATPNADINCGPDNYQTTAPSLEDSPLPHGMLAPQGALVTNSWPAIQGAVATCGSTDLLHGREFSTGPPPALLALCKQHESSTPPQARPACSTPTPPEVRSYGSPTTGNAPPNWCRAPVRHCRAPLSYLHGLRTPSIRVPGLRVRSLHAAPSSPSRDLGADGSLHLEDGASDCDSELAAPSAAATYASPLVHSPMRRGPMTHSSSGSPSPRSSSPCPALFKRRRFER</sequence>
<gene>
    <name evidence="2" type="ORF">PCAR00345_LOCUS40737</name>
</gene>